<dbReference type="Gene3D" id="1.25.40.10">
    <property type="entry name" value="Tetratricopeptide repeat domain"/>
    <property type="match status" value="1"/>
</dbReference>
<accession>A0A4R6R8Y7</accession>
<evidence type="ECO:0000256" key="1">
    <source>
        <dbReference type="SAM" id="SignalP"/>
    </source>
</evidence>
<evidence type="ECO:0000313" key="3">
    <source>
        <dbReference type="Proteomes" id="UP000294593"/>
    </source>
</evidence>
<comment type="caution">
    <text evidence="2">The sequence shown here is derived from an EMBL/GenBank/DDBJ whole genome shotgun (WGS) entry which is preliminary data.</text>
</comment>
<dbReference type="OrthoDB" id="9777400at2"/>
<dbReference type="AlphaFoldDB" id="A0A4R6R8Y7"/>
<proteinExistence type="predicted"/>
<name>A0A4R6R8Y7_9BURK</name>
<gene>
    <name evidence="2" type="ORF">EV672_10610</name>
</gene>
<feature type="signal peptide" evidence="1">
    <location>
        <begin position="1"/>
        <end position="33"/>
    </location>
</feature>
<evidence type="ECO:0008006" key="4">
    <source>
        <dbReference type="Google" id="ProtNLM"/>
    </source>
</evidence>
<reference evidence="2 3" key="1">
    <citation type="submission" date="2019-03" db="EMBL/GenBank/DDBJ databases">
        <title>Genomic Encyclopedia of Type Strains, Phase IV (KMG-IV): sequencing the most valuable type-strain genomes for metagenomic binning, comparative biology and taxonomic classification.</title>
        <authorList>
            <person name="Goeker M."/>
        </authorList>
    </citation>
    <scope>NUCLEOTIDE SEQUENCE [LARGE SCALE GENOMIC DNA]</scope>
    <source>
        <strain evidence="2 3">DSM 11901</strain>
    </source>
</reference>
<sequence length="404" mass="44581">MHRCLLDVRPASWRSMALAWAAGCVLLSGVAQAAGPWVPARDNEVVEVLRERSLTAQEKVWRALRAQARAQPGDVTLAVAVASQAIQWSRQDGDPRWLGQAQAALGHWWTQATPPPEVRLLRATVLQSTHDFDAALRDLRALAQLPATALLPAQRAQAWLTLASVLQVTAQYDEAQRACEALAQVPHPVPSPWLSQACSLELRSHRGEADAAQRGLTQLAQQAPREWSGLVQLIRAELAERLSQPDQAALLYQALLLRQSDAYTEGAYADLLLDQGRAAEVLSLLKGRERNDALLLRLAEAGAAVNDPANAQRVAALRARFAAARERGDSVHRREEARFTLRLLRQPAQALQLAQRNWAVQKEPADARILLEAARAAGVAQPVTDMRAFMQRWGWTDRRLEVLL</sequence>
<dbReference type="Proteomes" id="UP000294593">
    <property type="component" value="Unassembled WGS sequence"/>
</dbReference>
<evidence type="ECO:0000313" key="2">
    <source>
        <dbReference type="EMBL" id="TDP82056.1"/>
    </source>
</evidence>
<dbReference type="InterPro" id="IPR011990">
    <property type="entry name" value="TPR-like_helical_dom_sf"/>
</dbReference>
<feature type="chain" id="PRO_5020873920" description="Tetratricopeptide repeat protein" evidence="1">
    <location>
        <begin position="34"/>
        <end position="404"/>
    </location>
</feature>
<dbReference type="SUPFAM" id="SSF48452">
    <property type="entry name" value="TPR-like"/>
    <property type="match status" value="1"/>
</dbReference>
<dbReference type="RefSeq" id="WP_133609170.1">
    <property type="nucleotide sequence ID" value="NZ_SNXW01000006.1"/>
</dbReference>
<protein>
    <recommendedName>
        <fullName evidence="4">Tetratricopeptide repeat protein</fullName>
    </recommendedName>
</protein>
<dbReference type="EMBL" id="SNXW01000006">
    <property type="protein sequence ID" value="TDP82056.1"/>
    <property type="molecule type" value="Genomic_DNA"/>
</dbReference>
<organism evidence="2 3">
    <name type="scientific">Aquabacterium commune</name>
    <dbReference type="NCBI Taxonomy" id="70586"/>
    <lineage>
        <taxon>Bacteria</taxon>
        <taxon>Pseudomonadati</taxon>
        <taxon>Pseudomonadota</taxon>
        <taxon>Betaproteobacteria</taxon>
        <taxon>Burkholderiales</taxon>
        <taxon>Aquabacterium</taxon>
    </lineage>
</organism>
<keyword evidence="3" id="KW-1185">Reference proteome</keyword>
<keyword evidence="1" id="KW-0732">Signal</keyword>